<reference evidence="1" key="1">
    <citation type="journal article" date="2015" name="Nature">
        <title>Complex archaea that bridge the gap between prokaryotes and eukaryotes.</title>
        <authorList>
            <person name="Spang A."/>
            <person name="Saw J.H."/>
            <person name="Jorgensen S.L."/>
            <person name="Zaremba-Niedzwiedzka K."/>
            <person name="Martijn J."/>
            <person name="Lind A.E."/>
            <person name="van Eijk R."/>
            <person name="Schleper C."/>
            <person name="Guy L."/>
            <person name="Ettema T.J."/>
        </authorList>
    </citation>
    <scope>NUCLEOTIDE SEQUENCE</scope>
</reference>
<sequence length="79" mass="9066">MSTRSSLFYTHDENCSIHFFFDVQQQAHYLEIVAGKCVPLAEPCHLCIRLPRVVEQVLDQWMQNAGLYKVKEKGGILNA</sequence>
<accession>A0A0F9BRW5</accession>
<dbReference type="EMBL" id="LAZR01050547">
    <property type="protein sequence ID" value="KKK87111.1"/>
    <property type="molecule type" value="Genomic_DNA"/>
</dbReference>
<gene>
    <name evidence="1" type="ORF">LCGC14_2756520</name>
</gene>
<comment type="caution">
    <text evidence="1">The sequence shown here is derived from an EMBL/GenBank/DDBJ whole genome shotgun (WGS) entry which is preliminary data.</text>
</comment>
<name>A0A0F9BRW5_9ZZZZ</name>
<organism evidence="1">
    <name type="scientific">marine sediment metagenome</name>
    <dbReference type="NCBI Taxonomy" id="412755"/>
    <lineage>
        <taxon>unclassified sequences</taxon>
        <taxon>metagenomes</taxon>
        <taxon>ecological metagenomes</taxon>
    </lineage>
</organism>
<evidence type="ECO:0000313" key="1">
    <source>
        <dbReference type="EMBL" id="KKK87111.1"/>
    </source>
</evidence>
<dbReference type="AlphaFoldDB" id="A0A0F9BRW5"/>
<proteinExistence type="predicted"/>
<protein>
    <submittedName>
        <fullName evidence="1">Uncharacterized protein</fullName>
    </submittedName>
</protein>